<sequence length="3709" mass="405421">ESIFVPEINLAFVISTTAVDQDENLEKVKEIIMGTVEKFGLFRVRYSLVTYGASPEVKIRFDNVFDTEEEFGVIVDGVKKGVGSAALNKALEEVRYLFAVAEDARPNASRVLVVITDRTSDSTEDEVQFAARKLKDDGVRVIAIALGDEFDPVSTEVITPDKTSRPKEVVNMFVDVVLNATPKVPKMDLVFAISAMPGDSNFDLILDVVKEITQRFFSNRVRYGLIVFGKDAAIKIQVTDNHTDLNKLQKYIGSIESNTDDPALDKALVLAKTMLESEPTRKDARKVLVVITDASTGNDKLAIQKTAKDLIKGFIVTIPVAIGNRPAPELEKIFPDEEVIKANDTDHATKIAIKIQDKLVDETTRFTKLDIAFVVSATAVTGDDNFKVIKSVIKSIIEEHGVRKHLYAMVVFGQDANIIRTFQKVEKDTLISVIQGAESPSGGPNIVDALQTSKMLFFQPSGGARPDSRKIIVIMIDGKSVNTESQLEKVVDEYERNKVKFVTVAIGDEADPNELGPLTPDKKNSSVLVTDKDVNPTKVAKDIWDMLGLALADPCLSRECDFGGKCILHPNGTTECVCRDDCPPVYSPVCASDENTYPNNCSMIAESCRIKMKINFVRDGVCEACGKPVDLLFIVEGGELSIKGNFIQSIVDKFLLGENDTRIGVVALGLSDDLVLPLDALETFRSFNSYINSSLPSIAGFLRPDVAKAAVVITEQLEDNEALLTDLSGTFKALDARVFVVAIGSGVDEASVKQIASSEGYAYQVPSLLSIMTVATNISDQICNLEVLVTYPIDIAFAISATSSSANELYTYMKNAITHIIDSYGMYYVHHALMVFGSEAYVRITFAQSFNSTEQFNSLLGSIVRVGGRPDLPKALEKVADLFKPGYIGERPNVRKFLVVIVDRNTVGDENVVLRYAKFLENLGIKVIPVAVGREVDPVGISIPPYENKVITDPAPEVDKPEKLVKDIMSRVLIDPCKNVSCDYYAKCYALPNDTADCRCVEDCTNEPVKPVCGSDMVSYPNQCTLKAKACVEKTATTVKSSGICQKAVDLAFVIGASGPKATANFARMVTILKKMVDEYEVSESKTMLALVDYNGPANVRVYFSGRYSKDNFKTVAESIPGPGSLPGTLAGALKKVSEEVFTLKRGARPFAEDILVVMTEGDFNENSSDIKTEILTLREKPVKVIVVTITDDPDKPGKDKFKQIASGGDLVVIPKPGTEEEEGEKLPFTATKEYHSCAEVKTSGYSSDGHYLIHVSDRCHDPIRVYCHNMASDAPQEFISLESGSENNYAVIYHERLRNRFACNGPARAELYAEQGATNFTKVRLDLDTMKLVGDDFTFAQTRVGRDVAYGTAGDCYSVNPSKCRKGSFKVDLRGTRLRVRDDVTWSFQGFPKGLEIQDYSRLYDGAVITAKCGGWCGRCKPTRGAILVEPLFSLPAACPYPMDVVFALDSSYNVTQSEFEEQKSFVLTTISAFTISKSQTHVGVITVSETARKDVELTEYSDPDLLRARVSLLQPRKTPASSPTSRLRDMLRKALEIFKAGIRSRVPRSLIVVVFGDTTENLDTFAASLKSRDIQIFVIAVGVNAPSPNHIALAREGTNVHTLNSVDDLKSLSARLAKDTCNDPCRERVCQKYSRCKAIDYINSECVCPKLSDCPPTRDEVCGSDGKTYGNDCELRVDACINGKETTVANLGPCGLCAGKKCKEHARCEVKDGEAKCVCKDVRECPQTTTPVCGRDNNTYINRCFLDVANCLDNETTDEKKSGKCEPCASVKCKDPKTCDVDSQGNAKCICPDELDCAPVVNTVCGSDGKTYLNDCVMKAKACEKDMDIYVVMDGYCGPCDLAKDCKNNTACIGNFDGSVTCKCRTQDECPKDGDGVCGSDGQTYINKCQLDATACANNKQIHQLHVGPCGSCNPNSCPDNQVCIGHKDGTSSCKCIERKDCPKERDLICGTDGRPYLNECIMKAESCSTNTTVGVKHQGACVVCRDTSCSGGKRCVPNKLNQPICQCSKEDDCPRDYDPVCGSDKRTYINPCRLKVEACVTGQPLVVDKKGICDPCKAARCLYHALCVKKSNGSTACECPSADDCPDVGDRVCSSNGVTFDSECKMKAYSCDDAMNVTVKHSGECGPCSFSDCRNYYGTCTVAADGSGTAQCQCPKAEDCSSSVRELCGDDGKTYENRCRLEVESCRIKKRIEIKARGPCTPCSKVTCPKDHNCVVNAQGKAECECPKQCPSLGEAVCGSDGKTYENECKARQESCEKKKGLAIKRGSCGLVVIPCSLKSCTNNALCTFSSGSVACRCPDINDCSTVRNPVCGSDGTTQKLYDNLCSMEVESCKLGKTISPVPDEKCASCETVSCDNYATCLVQNDRPVCVCPSEKDCPWLVDLLCGSDGQSYINECIMRARSCTVGKKVTRKRSGYCGICDLVKCPGDSHCFLKQNGLHECRCPSEDECPSTGEKVCGSDGITYDNECKLKAAACRSGGGLVLKKEGSCDTCTGMKCQPNQVCEVVENKAVCRCPKVSDCGYNPAPVCGSDGKEYPNECLLKARSCSAASGSGRLVVVNKGKCRGGCSLIKCSKYAVCHNSPDGTPSCVCPKKEDCPASVKPVCGSDGKTYISECLMKVIACEANQDTDKRKDGLCEPCKFVACTNNTNCEEQADGSTQCVCQSPEDCPDDVEPVCGSNRKTYDNECLFKVEACGTDMTFKQGRCDECSFHECKSYQDCVVDNNAAKCRCPRKCPPSAEPVCASNGRSYKSECYMRVEACKTKKDLVVVRKGNCDACSFKRCRLYENCIIGINNQARCVCPSLLQCLRGQSASPVCGSDGRTYSSECALRAENCAKQRRTLLQFSGECGLVVLPCSSASCRFGARCGFEKGYPECVCPLESDCSRQDKPVCGTDGQNYPNECVLKARACLMRKDIEAEYDGHCVACLLANCERFFARCEITQAGLAQCVCPSIDSCPLTRDEVCANDTRTYDTECHMRAQACEQRTPLTVVKKGLCETCEEKSCPFYATCVTVDKQPECQCPTRSNCSSKTDSVCGSDGNVYRNECYMKVSSCEAGQLITVKNKGVCGMCLSVGFKGDSYMMYKALTQVKVVTDIEMEFRPISRTGILFSSRASGRKRNNDFIEITLKRQRVVFSYNLGKGAVLIENDQRVRIKEWNKLRAYRNGINGYLEVNGVRVNGSSKPGASQLNLDMEMYLGGAVVSKSKIAGFFGLIANLLINGERYGLMYPGVLSGHPLGQYRAVMNASYDLCMMDPCLHGGTCFVENEAKCLCLPGFLGSRCEKRANVPYFQAGTVQSDSYIKFQPLVLREDEFAASFQIRPVAATGLIMYSGSGEDFISLAMRGGKLEFRFNLGQGKVIISTNFNLAFNQWHYVEIIRVGLQGTLIVNYVNVFRGVAPGTWKNLNLKAAVVYLGGGTSFNGDVIFQRTGVAVGFKGCIREFETEKEDLRENLLDLSISKDQDSEREPHNVKKCGCKDVKCENTGRCIERLNDFRCDCPIGFTGPQCQIVACGKNIVFDVGFAIDGSNSIDDDEYRLTKDFVKDVIRIFTISEESTHVALLEYASEASIKVYFDDDDYYQADKLLERVEQLTQAQGASTNIGRGLEKTLEMFTDHYLCFSFFFKVTKLFIFFTDGKNTDRGEDLTPYSQQIKAKGIETISVGVGNGTDLNELRIIASSPNNVIQLKEFEELKYIIKKLVPAECKGSK</sequence>
<evidence type="ECO:0000256" key="7">
    <source>
        <dbReference type="ARBA" id="ARBA00023157"/>
    </source>
</evidence>
<dbReference type="PROSITE" id="PS00022">
    <property type="entry name" value="EGF_1"/>
    <property type="match status" value="2"/>
</dbReference>
<dbReference type="SUPFAM" id="SSF100895">
    <property type="entry name" value="Kazal-type serine protease inhibitors"/>
    <property type="match status" value="21"/>
</dbReference>
<feature type="domain" description="VWFA" evidence="12">
    <location>
        <begin position="370"/>
        <end position="547"/>
    </location>
</feature>
<evidence type="ECO:0000259" key="13">
    <source>
        <dbReference type="PROSITE" id="PS51046"/>
    </source>
</evidence>
<keyword evidence="5" id="KW-0221">Differentiation</keyword>
<dbReference type="PANTHER" id="PTHR13866">
    <property type="entry name" value="SPARC OSTEONECTIN"/>
    <property type="match status" value="1"/>
</dbReference>
<dbReference type="InterPro" id="IPR000742">
    <property type="entry name" value="EGF"/>
</dbReference>
<feature type="domain" description="VWFA" evidence="12">
    <location>
        <begin position="9"/>
        <end position="193"/>
    </location>
</feature>
<dbReference type="InterPro" id="IPR036058">
    <property type="entry name" value="Kazal_dom_sf"/>
</dbReference>
<dbReference type="InterPro" id="IPR001999">
    <property type="entry name" value="Osteonectin_CS"/>
</dbReference>
<feature type="domain" description="Kazal-like" evidence="14">
    <location>
        <begin position="999"/>
        <end position="1047"/>
    </location>
</feature>
<dbReference type="SMART" id="SM00057">
    <property type="entry name" value="FIMAC"/>
    <property type="match status" value="11"/>
</dbReference>
<feature type="domain" description="Kazal-like" evidence="14">
    <location>
        <begin position="2293"/>
        <end position="2352"/>
    </location>
</feature>
<feature type="domain" description="Kazal-like" evidence="14">
    <location>
        <begin position="1858"/>
        <end position="1914"/>
    </location>
</feature>
<evidence type="ECO:0000256" key="1">
    <source>
        <dbReference type="ARBA" id="ARBA00006404"/>
    </source>
</evidence>
<feature type="domain" description="GON" evidence="13">
    <location>
        <begin position="1234"/>
        <end position="1434"/>
    </location>
</feature>
<evidence type="ECO:0000256" key="2">
    <source>
        <dbReference type="ARBA" id="ARBA00022723"/>
    </source>
</evidence>
<keyword evidence="16" id="KW-1185">Reference proteome</keyword>
<accession>A0ABN8RTX0</accession>
<dbReference type="SUPFAM" id="SSF49899">
    <property type="entry name" value="Concanavalin A-like lectins/glucanases"/>
    <property type="match status" value="2"/>
</dbReference>
<keyword evidence="9" id="KW-0245">EGF-like domain</keyword>
<dbReference type="Gene3D" id="2.60.120.200">
    <property type="match status" value="2"/>
</dbReference>
<feature type="domain" description="Kazal-like" evidence="14">
    <location>
        <begin position="3017"/>
        <end position="3073"/>
    </location>
</feature>
<dbReference type="InterPro" id="IPR002350">
    <property type="entry name" value="Kazal_dom"/>
</dbReference>
<evidence type="ECO:0000256" key="6">
    <source>
        <dbReference type="ARBA" id="ARBA00022837"/>
    </source>
</evidence>
<dbReference type="CDD" id="cd00054">
    <property type="entry name" value="EGF_CA"/>
    <property type="match status" value="1"/>
</dbReference>
<feature type="domain" description="Kazal-like" evidence="14">
    <location>
        <begin position="577"/>
        <end position="624"/>
    </location>
</feature>
<feature type="domain" description="Kazal-like" evidence="14">
    <location>
        <begin position="2009"/>
        <end position="2058"/>
    </location>
</feature>
<feature type="domain" description="Kazal-like" evidence="14">
    <location>
        <begin position="2953"/>
        <end position="3002"/>
    </location>
</feature>
<feature type="domain" description="Kazal-like" evidence="14">
    <location>
        <begin position="2149"/>
        <end position="2205"/>
    </location>
</feature>
<feature type="domain" description="VWFA" evidence="12">
    <location>
        <begin position="3521"/>
        <end position="3700"/>
    </location>
</feature>
<dbReference type="PROSITE" id="PS50025">
    <property type="entry name" value="LAM_G_DOMAIN"/>
    <property type="match status" value="2"/>
</dbReference>
<keyword evidence="3" id="KW-0732">Signal</keyword>
<feature type="domain" description="Kazal-like" evidence="14">
    <location>
        <begin position="2593"/>
        <end position="2642"/>
    </location>
</feature>
<dbReference type="SMART" id="SM00280">
    <property type="entry name" value="KAZAL"/>
    <property type="match status" value="22"/>
</dbReference>
<dbReference type="Pfam" id="PF00008">
    <property type="entry name" value="EGF"/>
    <property type="match status" value="1"/>
</dbReference>
<evidence type="ECO:0000313" key="16">
    <source>
        <dbReference type="Proteomes" id="UP001159427"/>
    </source>
</evidence>
<comment type="caution">
    <text evidence="15">The sequence shown here is derived from an EMBL/GenBank/DDBJ whole genome shotgun (WGS) entry which is preliminary data.</text>
</comment>
<feature type="domain" description="Kazal-like" evidence="14">
    <location>
        <begin position="1771"/>
        <end position="1841"/>
    </location>
</feature>
<comment type="caution">
    <text evidence="9">Lacks conserved residue(s) required for the propagation of feature annotation.</text>
</comment>
<dbReference type="PROSITE" id="PS00612">
    <property type="entry name" value="OSTEONECTIN_1"/>
    <property type="match status" value="1"/>
</dbReference>
<feature type="non-terminal residue" evidence="15">
    <location>
        <position position="1"/>
    </location>
</feature>
<keyword evidence="7 9" id="KW-1015">Disulfide bond</keyword>
<evidence type="ECO:0000256" key="4">
    <source>
        <dbReference type="ARBA" id="ARBA00022737"/>
    </source>
</evidence>
<feature type="domain" description="Kazal-like" evidence="14">
    <location>
        <begin position="2510"/>
        <end position="2569"/>
    </location>
</feature>
<feature type="disulfide bond" evidence="9">
    <location>
        <begin position="3275"/>
        <end position="3284"/>
    </location>
</feature>
<dbReference type="SMART" id="SM00282">
    <property type="entry name" value="LamG"/>
    <property type="match status" value="2"/>
</dbReference>
<dbReference type="SMART" id="SM00181">
    <property type="entry name" value="EGF"/>
    <property type="match status" value="7"/>
</dbReference>
<evidence type="ECO:0000256" key="9">
    <source>
        <dbReference type="PROSITE-ProRule" id="PRU00076"/>
    </source>
</evidence>
<feature type="domain" description="VWFA" evidence="12">
    <location>
        <begin position="188"/>
        <end position="363"/>
    </location>
</feature>
<dbReference type="PROSITE" id="PS50026">
    <property type="entry name" value="EGF_3"/>
    <property type="match status" value="2"/>
</dbReference>
<organism evidence="15 16">
    <name type="scientific">Porites evermanni</name>
    <dbReference type="NCBI Taxonomy" id="104178"/>
    <lineage>
        <taxon>Eukaryota</taxon>
        <taxon>Metazoa</taxon>
        <taxon>Cnidaria</taxon>
        <taxon>Anthozoa</taxon>
        <taxon>Hexacorallia</taxon>
        <taxon>Scleractinia</taxon>
        <taxon>Fungiina</taxon>
        <taxon>Poritidae</taxon>
        <taxon>Porites</taxon>
    </lineage>
</organism>
<comment type="similarity">
    <text evidence="1">Belongs to the SPARC family.</text>
</comment>
<feature type="domain" description="Kazal-like" evidence="14">
    <location>
        <begin position="2665"/>
        <end position="2711"/>
    </location>
</feature>
<reference evidence="15 16" key="1">
    <citation type="submission" date="2022-05" db="EMBL/GenBank/DDBJ databases">
        <authorList>
            <consortium name="Genoscope - CEA"/>
            <person name="William W."/>
        </authorList>
    </citation>
    <scope>NUCLEOTIDE SEQUENCE [LARGE SCALE GENOMIC DNA]</scope>
</reference>
<dbReference type="PROSITE" id="PS51046">
    <property type="entry name" value="GON"/>
    <property type="match status" value="1"/>
</dbReference>
<dbReference type="PROSITE" id="PS50234">
    <property type="entry name" value="VWFA"/>
    <property type="match status" value="7"/>
</dbReference>
<feature type="domain" description="VWFA" evidence="12">
    <location>
        <begin position="1445"/>
        <end position="1618"/>
    </location>
</feature>
<feature type="domain" description="Kazal-like" evidence="14">
    <location>
        <begin position="2803"/>
        <end position="2854"/>
    </location>
</feature>
<proteinExistence type="inferred from homology"/>
<dbReference type="InterPro" id="IPR003884">
    <property type="entry name" value="FacI_MAC"/>
</dbReference>
<evidence type="ECO:0000313" key="15">
    <source>
        <dbReference type="EMBL" id="CAH3182797.1"/>
    </source>
</evidence>
<dbReference type="SMART" id="SM00179">
    <property type="entry name" value="EGF_CA"/>
    <property type="match status" value="2"/>
</dbReference>
<evidence type="ECO:0008006" key="17">
    <source>
        <dbReference type="Google" id="ProtNLM"/>
    </source>
</evidence>
<evidence type="ECO:0000256" key="8">
    <source>
        <dbReference type="ARBA" id="ARBA00023180"/>
    </source>
</evidence>
<dbReference type="SMART" id="SM00327">
    <property type="entry name" value="VWA"/>
    <property type="match status" value="7"/>
</dbReference>
<dbReference type="Gene3D" id="3.30.60.30">
    <property type="match status" value="22"/>
</dbReference>
<feature type="domain" description="Kazal-like" evidence="14">
    <location>
        <begin position="1937"/>
        <end position="1986"/>
    </location>
</feature>
<evidence type="ECO:0000259" key="11">
    <source>
        <dbReference type="PROSITE" id="PS50026"/>
    </source>
</evidence>
<feature type="domain" description="Kazal-like" evidence="14">
    <location>
        <begin position="2081"/>
        <end position="2130"/>
    </location>
</feature>
<dbReference type="CDD" id="cd00110">
    <property type="entry name" value="LamG"/>
    <property type="match status" value="2"/>
</dbReference>
<dbReference type="PROSITE" id="PS01186">
    <property type="entry name" value="EGF_2"/>
    <property type="match status" value="2"/>
</dbReference>
<dbReference type="InterPro" id="IPR012314">
    <property type="entry name" value="Pept_M12B_GON-ADAMTSs"/>
</dbReference>
<feature type="domain" description="Kazal-like" evidence="14">
    <location>
        <begin position="1720"/>
        <end position="1769"/>
    </location>
</feature>
<evidence type="ECO:0000256" key="5">
    <source>
        <dbReference type="ARBA" id="ARBA00022782"/>
    </source>
</evidence>
<protein>
    <recommendedName>
        <fullName evidence="17">Agrin</fullName>
    </recommendedName>
</protein>
<dbReference type="EMBL" id="CALNXI010002087">
    <property type="protein sequence ID" value="CAH3182797.1"/>
    <property type="molecule type" value="Genomic_DNA"/>
</dbReference>
<dbReference type="Gene3D" id="2.10.25.10">
    <property type="entry name" value="Laminin"/>
    <property type="match status" value="2"/>
</dbReference>
<dbReference type="CDD" id="cd00198">
    <property type="entry name" value="vWFA"/>
    <property type="match status" value="2"/>
</dbReference>
<feature type="domain" description="Kazal-like" evidence="14">
    <location>
        <begin position="1649"/>
        <end position="1698"/>
    </location>
</feature>
<dbReference type="CDD" id="cd00104">
    <property type="entry name" value="KAZAL_FS"/>
    <property type="match status" value="21"/>
</dbReference>
<feature type="disulfide bond" evidence="9">
    <location>
        <begin position="3500"/>
        <end position="3509"/>
    </location>
</feature>
<dbReference type="Gene3D" id="3.40.50.410">
    <property type="entry name" value="von Willebrand factor, type A domain"/>
    <property type="match status" value="8"/>
</dbReference>
<name>A0ABN8RTX0_9CNID</name>
<dbReference type="Pfam" id="PF08685">
    <property type="entry name" value="GON"/>
    <property type="match status" value="1"/>
</dbReference>
<dbReference type="CDD" id="cd01450">
    <property type="entry name" value="vWFA_subfamily_ECM"/>
    <property type="match status" value="5"/>
</dbReference>
<dbReference type="Pfam" id="PF07648">
    <property type="entry name" value="Kazal_2"/>
    <property type="match status" value="21"/>
</dbReference>
<feature type="domain" description="Laminin G" evidence="10">
    <location>
        <begin position="3074"/>
        <end position="3254"/>
    </location>
</feature>
<evidence type="ECO:0000256" key="3">
    <source>
        <dbReference type="ARBA" id="ARBA00022729"/>
    </source>
</evidence>
<dbReference type="PROSITE" id="PS51465">
    <property type="entry name" value="KAZAL_2"/>
    <property type="match status" value="22"/>
</dbReference>
<dbReference type="Proteomes" id="UP001159427">
    <property type="component" value="Unassembled WGS sequence"/>
</dbReference>
<evidence type="ECO:0000259" key="10">
    <source>
        <dbReference type="PROSITE" id="PS50025"/>
    </source>
</evidence>
<dbReference type="Pfam" id="PF00050">
    <property type="entry name" value="Kazal_1"/>
    <property type="match status" value="1"/>
</dbReference>
<dbReference type="InterPro" id="IPR003645">
    <property type="entry name" value="Fol_N"/>
</dbReference>
<feature type="domain" description="Kazal-like" evidence="14">
    <location>
        <begin position="2354"/>
        <end position="2423"/>
    </location>
</feature>
<evidence type="ECO:0000259" key="14">
    <source>
        <dbReference type="PROSITE" id="PS51465"/>
    </source>
</evidence>
<dbReference type="Pfam" id="PF00092">
    <property type="entry name" value="VWA"/>
    <property type="match status" value="7"/>
</dbReference>
<feature type="domain" description="VWFA" evidence="12">
    <location>
        <begin position="794"/>
        <end position="937"/>
    </location>
</feature>
<dbReference type="InterPro" id="IPR036465">
    <property type="entry name" value="vWFA_dom_sf"/>
</dbReference>
<feature type="domain" description="VWFA" evidence="12">
    <location>
        <begin position="1050"/>
        <end position="1207"/>
    </location>
</feature>
<feature type="domain" description="Laminin G" evidence="10">
    <location>
        <begin position="3293"/>
        <end position="3478"/>
    </location>
</feature>
<feature type="domain" description="Kazal-like" evidence="14">
    <location>
        <begin position="2733"/>
        <end position="2780"/>
    </location>
</feature>
<dbReference type="Pfam" id="PF02210">
    <property type="entry name" value="Laminin_G_2"/>
    <property type="match status" value="2"/>
</dbReference>
<feature type="domain" description="EGF-like" evidence="11">
    <location>
        <begin position="3250"/>
        <end position="3285"/>
    </location>
</feature>
<feature type="domain" description="Kazal-like" evidence="14">
    <location>
        <begin position="2228"/>
        <end position="2274"/>
    </location>
</feature>
<keyword evidence="6" id="KW-0106">Calcium</keyword>
<feature type="domain" description="EGF-like" evidence="11">
    <location>
        <begin position="3477"/>
        <end position="3510"/>
    </location>
</feature>
<keyword evidence="4" id="KW-0677">Repeat</keyword>
<feature type="domain" description="Kazal-like" evidence="14">
    <location>
        <begin position="2446"/>
        <end position="2495"/>
    </location>
</feature>
<dbReference type="InterPro" id="IPR001881">
    <property type="entry name" value="EGF-like_Ca-bd_dom"/>
</dbReference>
<keyword evidence="2" id="KW-0479">Metal-binding</keyword>
<dbReference type="InterPro" id="IPR013320">
    <property type="entry name" value="ConA-like_dom_sf"/>
</dbReference>
<dbReference type="PANTHER" id="PTHR13866:SF29">
    <property type="entry name" value="FOLLISTATIN"/>
    <property type="match status" value="1"/>
</dbReference>
<evidence type="ECO:0000259" key="12">
    <source>
        <dbReference type="PROSITE" id="PS50234"/>
    </source>
</evidence>
<feature type="domain" description="Kazal-like" evidence="14">
    <location>
        <begin position="2880"/>
        <end position="2929"/>
    </location>
</feature>
<keyword evidence="8" id="KW-0325">Glycoprotein</keyword>
<dbReference type="SMART" id="SM00274">
    <property type="entry name" value="FOLN"/>
    <property type="match status" value="11"/>
</dbReference>
<dbReference type="InterPro" id="IPR001791">
    <property type="entry name" value="Laminin_G"/>
</dbReference>
<dbReference type="InterPro" id="IPR002035">
    <property type="entry name" value="VWF_A"/>
</dbReference>
<gene>
    <name evidence="15" type="ORF">PEVE_00014398</name>
</gene>
<dbReference type="SUPFAM" id="SSF53300">
    <property type="entry name" value="vWA-like"/>
    <property type="match status" value="8"/>
</dbReference>